<keyword evidence="3" id="KW-1185">Reference proteome</keyword>
<feature type="compositionally biased region" description="Polar residues" evidence="1">
    <location>
        <begin position="62"/>
        <end position="73"/>
    </location>
</feature>
<dbReference type="Proteomes" id="UP000186868">
    <property type="component" value="Unassembled WGS sequence"/>
</dbReference>
<organism evidence="2 3">
    <name type="scientific">Hydrococcus rivularis NIES-593</name>
    <dbReference type="NCBI Taxonomy" id="1921803"/>
    <lineage>
        <taxon>Bacteria</taxon>
        <taxon>Bacillati</taxon>
        <taxon>Cyanobacteriota</taxon>
        <taxon>Cyanophyceae</taxon>
        <taxon>Pleurocapsales</taxon>
        <taxon>Hydrococcaceae</taxon>
        <taxon>Hydrococcus</taxon>
    </lineage>
</organism>
<evidence type="ECO:0008006" key="4">
    <source>
        <dbReference type="Google" id="ProtNLM"/>
    </source>
</evidence>
<feature type="compositionally biased region" description="Low complexity" evidence="1">
    <location>
        <begin position="47"/>
        <end position="61"/>
    </location>
</feature>
<accession>A0A1U7HG85</accession>
<dbReference type="EMBL" id="MRCB01000013">
    <property type="protein sequence ID" value="OKH22612.1"/>
    <property type="molecule type" value="Genomic_DNA"/>
</dbReference>
<comment type="caution">
    <text evidence="2">The sequence shown here is derived from an EMBL/GenBank/DDBJ whole genome shotgun (WGS) entry which is preliminary data.</text>
</comment>
<dbReference type="RefSeq" id="WP_073599905.1">
    <property type="nucleotide sequence ID" value="NZ_MRCB01000013.1"/>
</dbReference>
<evidence type="ECO:0000313" key="2">
    <source>
        <dbReference type="EMBL" id="OKH22612.1"/>
    </source>
</evidence>
<gene>
    <name evidence="2" type="ORF">NIES593_12530</name>
</gene>
<evidence type="ECO:0000256" key="1">
    <source>
        <dbReference type="SAM" id="MobiDB-lite"/>
    </source>
</evidence>
<dbReference type="AlphaFoldDB" id="A0A1U7HG85"/>
<sequence>MNTFLSSVAVLVSVIALGGTGFALVQMFQLQQSFRELSTSVQNSLIASEPPQSPQTASSPTVPMTESSQQANTEIQPGQFVQYAFKNRAQVELLSVKRIQNPDNGQRNVVNVQMRVRNLGGRNGTIVPKLTIARNPETSERYESYDRVVDKASFEQALRDGTEIDRSGRIDRATTYISLGLVKKGSSADGYVWLLIPEEVQTIDLIVPETAIFEKVPISE</sequence>
<dbReference type="OrthoDB" id="513121at2"/>
<proteinExistence type="predicted"/>
<evidence type="ECO:0000313" key="3">
    <source>
        <dbReference type="Proteomes" id="UP000186868"/>
    </source>
</evidence>
<protein>
    <recommendedName>
        <fullName evidence="4">DUF4352 domain-containing protein</fullName>
    </recommendedName>
</protein>
<name>A0A1U7HG85_9CYAN</name>
<reference evidence="2 3" key="1">
    <citation type="submission" date="2016-11" db="EMBL/GenBank/DDBJ databases">
        <title>Draft Genome Sequences of Nine Cyanobacterial Strains from Diverse Habitats.</title>
        <authorList>
            <person name="Zhu T."/>
            <person name="Hou S."/>
            <person name="Lu X."/>
            <person name="Hess W.R."/>
        </authorList>
    </citation>
    <scope>NUCLEOTIDE SEQUENCE [LARGE SCALE GENOMIC DNA]</scope>
    <source>
        <strain evidence="2 3">NIES-593</strain>
    </source>
</reference>
<feature type="region of interest" description="Disordered" evidence="1">
    <location>
        <begin position="45"/>
        <end position="73"/>
    </location>
</feature>